<dbReference type="Pfam" id="PF03976">
    <property type="entry name" value="PPK2"/>
    <property type="match status" value="1"/>
</dbReference>
<dbReference type="RefSeq" id="WP_108782514.1">
    <property type="nucleotide sequence ID" value="NZ_OMKW01000002.1"/>
</dbReference>
<dbReference type="EC" id="2.7.4.-" evidence="4"/>
<accession>A0A2R8AAK1</accession>
<keyword evidence="7" id="KW-1185">Reference proteome</keyword>
<dbReference type="InterPro" id="IPR016898">
    <property type="entry name" value="Polyphosphate_phosphotransfera"/>
</dbReference>
<dbReference type="GO" id="GO:0008976">
    <property type="term" value="F:polyphosphate kinase activity"/>
    <property type="evidence" value="ECO:0007669"/>
    <property type="project" value="UniProtKB-UniRule"/>
</dbReference>
<dbReference type="NCBIfam" id="TIGR03707">
    <property type="entry name" value="PPK2_P_aer"/>
    <property type="match status" value="1"/>
</dbReference>
<dbReference type="PANTHER" id="PTHR34383:SF1">
    <property type="entry name" value="ADP-POLYPHOSPHATE PHOSPHOTRANSFERASE"/>
    <property type="match status" value="1"/>
</dbReference>
<dbReference type="PIRSF" id="PIRSF028756">
    <property type="entry name" value="PPK2_prd"/>
    <property type="match status" value="1"/>
</dbReference>
<sequence length="290" mass="33202">MDKDLIGQITAYFEDEAPKSVRKAIEDAGKKDILNPDYPYDMVLPKDVYEAQMEALQIELVKMQDWVRETGARVVVVFEGRDAAGKGGTIKRVRENLNPRVARIVALSKPTPTEAGQWYFQRYIKHLPTDGQITLFDRSWYNRGVVEHVFGFCTPEEREQFFGQLPDFERLLVGDGIHLSKLWLNVGRAEQLRRFLKRERDPLKQWKLSGIDVKGLSRWDAYSDAIAETLERSHLDHAPWTVIRSDDKKRARLAAIRHILSSVPYEGRRDEVLARDDAVCGGPGILGLDV</sequence>
<comment type="similarity">
    <text evidence="1 4">Belongs to the polyphosphate kinase 2 (PPK2) family. Class I subfamily.</text>
</comment>
<organism evidence="6 7">
    <name type="scientific">Pontivivens insulae</name>
    <dbReference type="NCBI Taxonomy" id="1639689"/>
    <lineage>
        <taxon>Bacteria</taxon>
        <taxon>Pseudomonadati</taxon>
        <taxon>Pseudomonadota</taxon>
        <taxon>Alphaproteobacteria</taxon>
        <taxon>Rhodobacterales</taxon>
        <taxon>Paracoccaceae</taxon>
        <taxon>Pontivivens</taxon>
    </lineage>
</organism>
<dbReference type="Gene3D" id="3.40.50.300">
    <property type="entry name" value="P-loop containing nucleotide triphosphate hydrolases"/>
    <property type="match status" value="1"/>
</dbReference>
<comment type="subunit">
    <text evidence="4">Homotetramer.</text>
</comment>
<gene>
    <name evidence="6" type="ORF">POI8812_01569</name>
</gene>
<dbReference type="EMBL" id="OMKW01000002">
    <property type="protein sequence ID" value="SPF29262.1"/>
    <property type="molecule type" value="Genomic_DNA"/>
</dbReference>
<dbReference type="InterPro" id="IPR022488">
    <property type="entry name" value="PPK2-related"/>
</dbReference>
<feature type="domain" description="Polyphosphate kinase-2-related" evidence="5">
    <location>
        <begin position="45"/>
        <end position="268"/>
    </location>
</feature>
<dbReference type="SUPFAM" id="SSF52540">
    <property type="entry name" value="P-loop containing nucleoside triphosphate hydrolases"/>
    <property type="match status" value="1"/>
</dbReference>
<dbReference type="AlphaFoldDB" id="A0A2R8AAK1"/>
<evidence type="ECO:0000256" key="1">
    <source>
        <dbReference type="ARBA" id="ARBA00009924"/>
    </source>
</evidence>
<name>A0A2R8AAK1_9RHOB</name>
<comment type="function">
    <text evidence="4">Uses inorganic polyphosphate (polyP) as a donor to convert GDP to GTP or ADP to ATP.</text>
</comment>
<keyword evidence="2 4" id="KW-0808">Transferase</keyword>
<proteinExistence type="inferred from homology"/>
<protein>
    <recommendedName>
        <fullName evidence="4">ADP/GDP-polyphosphate phosphotransferase</fullName>
        <ecNumber evidence="4">2.7.4.-</ecNumber>
    </recommendedName>
    <alternativeName>
        <fullName evidence="4">Polyphosphate kinase PPK2</fullName>
    </alternativeName>
</protein>
<dbReference type="InterPro" id="IPR022486">
    <property type="entry name" value="PPK2_PA0141"/>
</dbReference>
<reference evidence="6 7" key="1">
    <citation type="submission" date="2018-03" db="EMBL/GenBank/DDBJ databases">
        <authorList>
            <person name="Keele B.F."/>
        </authorList>
    </citation>
    <scope>NUCLEOTIDE SEQUENCE [LARGE SCALE GENOMIC DNA]</scope>
    <source>
        <strain evidence="6 7">CeCT 8812</strain>
    </source>
</reference>
<evidence type="ECO:0000313" key="7">
    <source>
        <dbReference type="Proteomes" id="UP000244932"/>
    </source>
</evidence>
<evidence type="ECO:0000256" key="3">
    <source>
        <dbReference type="ARBA" id="ARBA00022777"/>
    </source>
</evidence>
<dbReference type="Proteomes" id="UP000244932">
    <property type="component" value="Unassembled WGS sequence"/>
</dbReference>
<evidence type="ECO:0000313" key="6">
    <source>
        <dbReference type="EMBL" id="SPF29262.1"/>
    </source>
</evidence>
<keyword evidence="3 4" id="KW-0418">Kinase</keyword>
<dbReference type="OrthoDB" id="9775224at2"/>
<dbReference type="InterPro" id="IPR027417">
    <property type="entry name" value="P-loop_NTPase"/>
</dbReference>
<evidence type="ECO:0000256" key="4">
    <source>
        <dbReference type="RuleBase" id="RU369062"/>
    </source>
</evidence>
<evidence type="ECO:0000259" key="5">
    <source>
        <dbReference type="Pfam" id="PF03976"/>
    </source>
</evidence>
<dbReference type="GO" id="GO:0006793">
    <property type="term" value="P:phosphorus metabolic process"/>
    <property type="evidence" value="ECO:0007669"/>
    <property type="project" value="InterPro"/>
</dbReference>
<dbReference type="PANTHER" id="PTHR34383">
    <property type="entry name" value="POLYPHOSPHATE:AMP PHOSPHOTRANSFERASE-RELATED"/>
    <property type="match status" value="1"/>
</dbReference>
<evidence type="ECO:0000256" key="2">
    <source>
        <dbReference type="ARBA" id="ARBA00022679"/>
    </source>
</evidence>